<dbReference type="Pfam" id="PF03967">
    <property type="entry name" value="PRCH"/>
    <property type="match status" value="1"/>
</dbReference>
<gene>
    <name evidence="4" type="ORF">FHS79_001409</name>
</gene>
<dbReference type="GO" id="GO:0030077">
    <property type="term" value="C:plasma membrane light-harvesting complex"/>
    <property type="evidence" value="ECO:0007669"/>
    <property type="project" value="InterPro"/>
</dbReference>
<keyword evidence="1" id="KW-1133">Transmembrane helix</keyword>
<feature type="domain" description="Photosynthetic reaction centre H subunit N-terminal" evidence="2">
    <location>
        <begin position="7"/>
        <end position="139"/>
    </location>
</feature>
<dbReference type="AlphaFoldDB" id="A0A841L8F7"/>
<dbReference type="InterPro" id="IPR011033">
    <property type="entry name" value="PRC_barrel-like_sf"/>
</dbReference>
<dbReference type="Proteomes" id="UP000538147">
    <property type="component" value="Unassembled WGS sequence"/>
</dbReference>
<dbReference type="SUPFAM" id="SSF50346">
    <property type="entry name" value="PRC-barrel domain"/>
    <property type="match status" value="1"/>
</dbReference>
<accession>A0A841L8F7</accession>
<dbReference type="InterPro" id="IPR014747">
    <property type="entry name" value="Bac_photo_RC_H_C"/>
</dbReference>
<evidence type="ECO:0000313" key="5">
    <source>
        <dbReference type="Proteomes" id="UP000538147"/>
    </source>
</evidence>
<keyword evidence="1" id="KW-0812">Transmembrane</keyword>
<feature type="transmembrane region" description="Helical" evidence="1">
    <location>
        <begin position="16"/>
        <end position="33"/>
    </location>
</feature>
<dbReference type="RefSeq" id="WP_184197480.1">
    <property type="nucleotide sequence ID" value="NZ_BMOX01000080.1"/>
</dbReference>
<dbReference type="Gene3D" id="3.90.50.10">
    <property type="entry name" value="Photosynthetic Reaction Center, subunit H, domain 2"/>
    <property type="match status" value="1"/>
</dbReference>
<dbReference type="InterPro" id="IPR027275">
    <property type="entry name" value="PRC-brl_dom"/>
</dbReference>
<dbReference type="InterPro" id="IPR037097">
    <property type="entry name" value="Photo_RC_H_N_sf"/>
</dbReference>
<sequence length="257" mass="28551">MLSNVHLVGGLDIAELTLYLFFGFFLCLVWYLNRESRREGYPLEDDLSGEVRQELWRIGDDVQKLKAFQLPHGQGTVYQPAELRDPMPTNVLPRGWSGEPLDVVGDKLSSGVGPASYVMRADRPDMDMFGRPRIVPMRVDGHMTVEGRDTDPRGLPVIGLDGEVAGTISDLWVDRAEHIIRYYEVALTGGGTVTMPQAVARVKARHVHCDAILAAQFAGAPQLKSADQITLLEEEKVQAYFGAGYLWATEERAEPIL</sequence>
<keyword evidence="1" id="KW-0472">Membrane</keyword>
<dbReference type="EMBL" id="JACIIV010000009">
    <property type="protein sequence ID" value="MBB6227243.1"/>
    <property type="molecule type" value="Genomic_DNA"/>
</dbReference>
<dbReference type="Pfam" id="PF05239">
    <property type="entry name" value="PRC"/>
    <property type="match status" value="1"/>
</dbReference>
<organism evidence="4 5">
    <name type="scientific">Polymorphobacter multimanifer</name>
    <dbReference type="NCBI Taxonomy" id="1070431"/>
    <lineage>
        <taxon>Bacteria</taxon>
        <taxon>Pseudomonadati</taxon>
        <taxon>Pseudomonadota</taxon>
        <taxon>Alphaproteobacteria</taxon>
        <taxon>Sphingomonadales</taxon>
        <taxon>Sphingosinicellaceae</taxon>
        <taxon>Polymorphobacter</taxon>
    </lineage>
</organism>
<evidence type="ECO:0000256" key="1">
    <source>
        <dbReference type="SAM" id="Phobius"/>
    </source>
</evidence>
<dbReference type="NCBIfam" id="TIGR01150">
    <property type="entry name" value="puhA"/>
    <property type="match status" value="1"/>
</dbReference>
<dbReference type="Gene3D" id="4.10.540.10">
    <property type="entry name" value="Photosynthetic reaction centre, H subunit, N-terminal domain"/>
    <property type="match status" value="1"/>
</dbReference>
<name>A0A841L8F7_9SPHN</name>
<dbReference type="InterPro" id="IPR005652">
    <property type="entry name" value="Photo_RC_H"/>
</dbReference>
<feature type="domain" description="PRC-barrel" evidence="3">
    <location>
        <begin position="148"/>
        <end position="211"/>
    </location>
</feature>
<proteinExistence type="predicted"/>
<evidence type="ECO:0000313" key="4">
    <source>
        <dbReference type="EMBL" id="MBB6227243.1"/>
    </source>
</evidence>
<keyword evidence="5" id="KW-1185">Reference proteome</keyword>
<protein>
    <submittedName>
        <fullName evidence="4">Photosynthetic reaction center H subunit</fullName>
    </submittedName>
</protein>
<evidence type="ECO:0000259" key="3">
    <source>
        <dbReference type="Pfam" id="PF05239"/>
    </source>
</evidence>
<dbReference type="SUPFAM" id="SSF81490">
    <property type="entry name" value="Photosystem II reaction centre subunit H, transmembrane region"/>
    <property type="match status" value="1"/>
</dbReference>
<reference evidence="4 5" key="1">
    <citation type="submission" date="2020-08" db="EMBL/GenBank/DDBJ databases">
        <title>Genomic Encyclopedia of Type Strains, Phase IV (KMG-IV): sequencing the most valuable type-strain genomes for metagenomic binning, comparative biology and taxonomic classification.</title>
        <authorList>
            <person name="Goeker M."/>
        </authorList>
    </citation>
    <scope>NUCLEOTIDE SEQUENCE [LARGE SCALE GENOMIC DNA]</scope>
    <source>
        <strain evidence="4 5">DSM 102189</strain>
    </source>
</reference>
<dbReference type="InterPro" id="IPR015810">
    <property type="entry name" value="Photo_RC_H_N"/>
</dbReference>
<evidence type="ECO:0000259" key="2">
    <source>
        <dbReference type="Pfam" id="PF03967"/>
    </source>
</evidence>
<dbReference type="GO" id="GO:0019684">
    <property type="term" value="P:photosynthesis, light reaction"/>
    <property type="evidence" value="ECO:0007669"/>
    <property type="project" value="InterPro"/>
</dbReference>
<comment type="caution">
    <text evidence="4">The sequence shown here is derived from an EMBL/GenBank/DDBJ whole genome shotgun (WGS) entry which is preliminary data.</text>
</comment>